<dbReference type="InterPro" id="IPR001544">
    <property type="entry name" value="Aminotrans_IV"/>
</dbReference>
<dbReference type="GeneID" id="80876671"/>
<dbReference type="RefSeq" id="XP_056037896.1">
    <property type="nucleotide sequence ID" value="XM_056181982.1"/>
</dbReference>
<name>A0AAF0AWT3_9SCHI</name>
<dbReference type="EMBL" id="CP115612">
    <property type="protein sequence ID" value="WBW73653.1"/>
    <property type="molecule type" value="Genomic_DNA"/>
</dbReference>
<dbReference type="KEGG" id="som:SOMG_03191"/>
<dbReference type="PANTHER" id="PTHR42743">
    <property type="entry name" value="AMINO-ACID AMINOTRANSFERASE"/>
    <property type="match status" value="1"/>
</dbReference>
<evidence type="ECO:0000256" key="1">
    <source>
        <dbReference type="ARBA" id="ARBA00009320"/>
    </source>
</evidence>
<dbReference type="SUPFAM" id="SSF56752">
    <property type="entry name" value="D-aminoacid aminotransferase-like PLP-dependent enzymes"/>
    <property type="match status" value="1"/>
</dbReference>
<dbReference type="InterPro" id="IPR036038">
    <property type="entry name" value="Aminotransferase-like"/>
</dbReference>
<evidence type="ECO:0000313" key="3">
    <source>
        <dbReference type="Proteomes" id="UP001212411"/>
    </source>
</evidence>
<dbReference type="PANTHER" id="PTHR42743:SF11">
    <property type="entry name" value="AMINODEOXYCHORISMATE LYASE"/>
    <property type="match status" value="1"/>
</dbReference>
<dbReference type="Gene3D" id="3.20.10.10">
    <property type="entry name" value="D-amino Acid Aminotransferase, subunit A, domain 2"/>
    <property type="match status" value="1"/>
</dbReference>
<dbReference type="Pfam" id="PF01063">
    <property type="entry name" value="Aminotran_4"/>
    <property type="match status" value="1"/>
</dbReference>
<gene>
    <name evidence="2" type="primary">abz2</name>
    <name evidence="2" type="ORF">SOMG_03191</name>
</gene>
<sequence>MNLFETSLYSNGEIFLLYEHLNRMKHSASILRYHWPGEEVVKQKLLHATEPLDQARLRWELSKDGEIQVKAVPVHVTNEQHLYTVFLDTQPSDTQDNVTCVNKTTSRDIYSHAVQRTGIEYAKHQDALLYNTGGFVTEGTIFNIAFHRDNQWITPNLQHGLLPGTMRQHLLSTGYIAEDKQNKLHKENLKNGEQILLFNSFRKICKGVLVTKP</sequence>
<dbReference type="Gene3D" id="3.30.470.10">
    <property type="match status" value="1"/>
</dbReference>
<dbReference type="Proteomes" id="UP001212411">
    <property type="component" value="Chromosome 2"/>
</dbReference>
<dbReference type="InterPro" id="IPR043131">
    <property type="entry name" value="BCAT-like_N"/>
</dbReference>
<keyword evidence="3" id="KW-1185">Reference proteome</keyword>
<keyword evidence="2" id="KW-0456">Lyase</keyword>
<dbReference type="InterPro" id="IPR043132">
    <property type="entry name" value="BCAT-like_C"/>
</dbReference>
<dbReference type="GO" id="GO:0046394">
    <property type="term" value="P:carboxylic acid biosynthetic process"/>
    <property type="evidence" value="ECO:0007669"/>
    <property type="project" value="UniProtKB-ARBA"/>
</dbReference>
<dbReference type="AlphaFoldDB" id="A0AAF0AWT3"/>
<comment type="similarity">
    <text evidence="1">Belongs to the class-IV pyridoxal-phosphate-dependent aminotransferase family.</text>
</comment>
<evidence type="ECO:0000313" key="2">
    <source>
        <dbReference type="EMBL" id="WBW73653.1"/>
    </source>
</evidence>
<dbReference type="GO" id="GO:0016829">
    <property type="term" value="F:lyase activity"/>
    <property type="evidence" value="ECO:0007669"/>
    <property type="project" value="UniProtKB-KW"/>
</dbReference>
<proteinExistence type="inferred from homology"/>
<reference evidence="2 3" key="1">
    <citation type="journal article" date="2023" name="G3 (Bethesda)">
        <title>A high-quality reference genome for the fission yeast Schizosaccharomyces osmophilus.</title>
        <authorList>
            <person name="Jia G.S."/>
            <person name="Zhang W.C."/>
            <person name="Liang Y."/>
            <person name="Liu X.H."/>
            <person name="Rhind N."/>
            <person name="Pidoux A."/>
            <person name="Brysch-Herzberg M."/>
            <person name="Du L.L."/>
        </authorList>
    </citation>
    <scope>NUCLEOTIDE SEQUENCE [LARGE SCALE GENOMIC DNA]</scope>
    <source>
        <strain evidence="2 3">CBS 15793</strain>
    </source>
</reference>
<dbReference type="InterPro" id="IPR050571">
    <property type="entry name" value="Class-IV_PLP-Dep_Aminotrnsfr"/>
</dbReference>
<protein>
    <submittedName>
        <fullName evidence="2">4-amino-4-deoxychorismate lyase Abz2</fullName>
    </submittedName>
</protein>
<accession>A0AAF0AWT3</accession>
<organism evidence="2 3">
    <name type="scientific">Schizosaccharomyces osmophilus</name>
    <dbReference type="NCBI Taxonomy" id="2545709"/>
    <lineage>
        <taxon>Eukaryota</taxon>
        <taxon>Fungi</taxon>
        <taxon>Dikarya</taxon>
        <taxon>Ascomycota</taxon>
        <taxon>Taphrinomycotina</taxon>
        <taxon>Schizosaccharomycetes</taxon>
        <taxon>Schizosaccharomycetales</taxon>
        <taxon>Schizosaccharomycetaceae</taxon>
        <taxon>Schizosaccharomyces</taxon>
    </lineage>
</organism>